<feature type="chain" id="PRO_5046615031" evidence="3">
    <location>
        <begin position="29"/>
        <end position="1031"/>
    </location>
</feature>
<feature type="region of interest" description="Disordered" evidence="1">
    <location>
        <begin position="953"/>
        <end position="1031"/>
    </location>
</feature>
<name>A0ABQ5SHY5_9CHLO</name>
<feature type="signal peptide" evidence="3">
    <location>
        <begin position="1"/>
        <end position="28"/>
    </location>
</feature>
<feature type="compositionally biased region" description="Low complexity" evidence="1">
    <location>
        <begin position="980"/>
        <end position="990"/>
    </location>
</feature>
<keyword evidence="5" id="KW-1185">Reference proteome</keyword>
<proteinExistence type="predicted"/>
<dbReference type="PANTHER" id="PTHR48174:SF5">
    <property type="entry name" value="VACUOLAR PROTEIN SORTING-ASSOCIATED PROTEIN 62"/>
    <property type="match status" value="1"/>
</dbReference>
<evidence type="ECO:0000256" key="1">
    <source>
        <dbReference type="SAM" id="MobiDB-lite"/>
    </source>
</evidence>
<comment type="caution">
    <text evidence="4">The sequence shown here is derived from an EMBL/GenBank/DDBJ whole genome shotgun (WGS) entry which is preliminary data.</text>
</comment>
<keyword evidence="2" id="KW-0812">Transmembrane</keyword>
<keyword evidence="2" id="KW-0472">Membrane</keyword>
<sequence>MATTYEHISCKNMYRLLLYAALLLSSFSCNTIVTSEAKAVKPYDSSYDWESTVVAKGAGGCTFPKKPIYLSPATCPPTNKTIDRGNASQLGWRFAPILYQHPLDNSWLSDPQRWFNMAAVYDRVGWQRVANNSIRVPPGVRANRAEDEYLSAQEWFATRVTVPTYNKSTQQVSFDTVDGATMLQRAVVDPVVNGRLTGKVWFTVFRPYDNDTGETIPNAYVYTFMYWYPFNGCSNQLLATQVAGRKQGVEYFMCGDGAHEGDLEHVKVYVCEADMLNADPSSAIRAAQYSQHGWLPQLDCTSGECKFEVDESGTRRLVTLAGLYSHSNWIEETPLFVYRKIQFDFLLNMDGLYLGDRYKKGPVFYPNSTNTAFLPFRAEMSAEEKSGPLAWSNFPGVWGATLSFQGRTITCFRNNFTELAPCDIKNPAYYILDVLMKPKSWQQDQLDWTAVESGNTVTGPLWSRMFAYAWEVERGAPLYDNADQNHGSLSCPLEAPLKDTYSDSVGFGHISLKNYLGAVTGLVLTSAVVAFAMILPAMLVRGDRAVIKQVQEEEEARQATFIHGQEEPVGPRSPAHSKAAITEAPPVLSMGNACSGGEGTDSSGGAAGMGCRREAAPVPFPPQSLSVPTLSAPPIPMGLPSPPSPVLPASGSGVTSGNGNGNGNRSRLSLLLMSHEAILRAFHASVMQPWFLVAWIFIGIDLYIVGVVLAALGIRDSVKALQRVVPLSLWQILHQAIIAVFIVFGVLQGAIVVTSIWVRPTRNQLCNCGPKALKCSMECLNRSWAAHAVLVGLLVMEINVSMLLFALGLMLWIARFIMTEACIFAIKTVFNGVTFLEDTCVDLSSIGLPDRICGSMLTNICMIWGGLRVDLLSFGSMCFVIAQAMFLVLSTTNYVATRTGYAITTVMHLTQTTEEKRAARSSGGVAQVGSGNGNGSGRLIALLRGSANLRNRSKSGLEQAGGGDGAASPVPDGGKRRVAAADAGNKGMAASGNDTIGKSGEDASSPGGAAAGGGGGGEPSNITIDKGPDWV</sequence>
<feature type="compositionally biased region" description="Gly residues" evidence="1">
    <location>
        <begin position="1009"/>
        <end position="1018"/>
    </location>
</feature>
<keyword evidence="3" id="KW-0732">Signal</keyword>
<accession>A0ABQ5SHY5</accession>
<evidence type="ECO:0000313" key="4">
    <source>
        <dbReference type="EMBL" id="GLI69140.1"/>
    </source>
</evidence>
<evidence type="ECO:0000256" key="3">
    <source>
        <dbReference type="SAM" id="SignalP"/>
    </source>
</evidence>
<feature type="transmembrane region" description="Helical" evidence="2">
    <location>
        <begin position="802"/>
        <end position="826"/>
    </location>
</feature>
<reference evidence="4 5" key="1">
    <citation type="journal article" date="2023" name="IScience">
        <title>Expanded male sex-determining region conserved during the evolution of homothallism in the green alga Volvox.</title>
        <authorList>
            <person name="Yamamoto K."/>
            <person name="Matsuzaki R."/>
            <person name="Mahakham W."/>
            <person name="Heman W."/>
            <person name="Sekimoto H."/>
            <person name="Kawachi M."/>
            <person name="Minakuchi Y."/>
            <person name="Toyoda A."/>
            <person name="Nozaki H."/>
        </authorList>
    </citation>
    <scope>NUCLEOTIDE SEQUENCE [LARGE SCALE GENOMIC DNA]</scope>
    <source>
        <strain evidence="4 5">NIES-4468</strain>
    </source>
</reference>
<protein>
    <submittedName>
        <fullName evidence="4">Uncharacterized protein</fullName>
    </submittedName>
</protein>
<evidence type="ECO:0000313" key="5">
    <source>
        <dbReference type="Proteomes" id="UP001165090"/>
    </source>
</evidence>
<organism evidence="4 5">
    <name type="scientific">Volvox africanus</name>
    <dbReference type="NCBI Taxonomy" id="51714"/>
    <lineage>
        <taxon>Eukaryota</taxon>
        <taxon>Viridiplantae</taxon>
        <taxon>Chlorophyta</taxon>
        <taxon>core chlorophytes</taxon>
        <taxon>Chlorophyceae</taxon>
        <taxon>CS clade</taxon>
        <taxon>Chlamydomonadales</taxon>
        <taxon>Volvocaceae</taxon>
        <taxon>Volvox</taxon>
    </lineage>
</organism>
<dbReference type="PANTHER" id="PTHR48174">
    <property type="entry name" value="DUF946 FAMILY PROTEIN"/>
    <property type="match status" value="1"/>
</dbReference>
<feature type="transmembrane region" description="Helical" evidence="2">
    <location>
        <begin position="732"/>
        <end position="758"/>
    </location>
</feature>
<dbReference type="EMBL" id="BSDZ01000080">
    <property type="protein sequence ID" value="GLI69140.1"/>
    <property type="molecule type" value="Genomic_DNA"/>
</dbReference>
<feature type="transmembrane region" description="Helical" evidence="2">
    <location>
        <begin position="515"/>
        <end position="540"/>
    </location>
</feature>
<gene>
    <name evidence="4" type="ORF">VaNZ11_013697</name>
</gene>
<keyword evidence="2" id="KW-1133">Transmembrane helix</keyword>
<evidence type="ECO:0000256" key="2">
    <source>
        <dbReference type="SAM" id="Phobius"/>
    </source>
</evidence>
<feature type="transmembrane region" description="Helical" evidence="2">
    <location>
        <begin position="690"/>
        <end position="712"/>
    </location>
</feature>
<dbReference type="Proteomes" id="UP001165090">
    <property type="component" value="Unassembled WGS sequence"/>
</dbReference>